<accession>A0ABD3PIW2</accession>
<evidence type="ECO:0000313" key="3">
    <source>
        <dbReference type="EMBL" id="KAL3787236.1"/>
    </source>
</evidence>
<keyword evidence="4" id="KW-1185">Reference proteome</keyword>
<comment type="caution">
    <text evidence="3">The sequence shown here is derived from an EMBL/GenBank/DDBJ whole genome shotgun (WGS) entry which is preliminary data.</text>
</comment>
<reference evidence="3 4" key="1">
    <citation type="submission" date="2024-10" db="EMBL/GenBank/DDBJ databases">
        <title>Updated reference genomes for cyclostephanoid diatoms.</title>
        <authorList>
            <person name="Roberts W.R."/>
            <person name="Alverson A.J."/>
        </authorList>
    </citation>
    <scope>NUCLEOTIDE SEQUENCE [LARGE SCALE GENOMIC DNA]</scope>
    <source>
        <strain evidence="3 4">AJA010-31</strain>
    </source>
</reference>
<proteinExistence type="predicted"/>
<dbReference type="Proteomes" id="UP001530400">
    <property type="component" value="Unassembled WGS sequence"/>
</dbReference>
<protein>
    <submittedName>
        <fullName evidence="3">Uncharacterized protein</fullName>
    </submittedName>
</protein>
<dbReference type="EMBL" id="JALLPJ020000620">
    <property type="protein sequence ID" value="KAL3787236.1"/>
    <property type="molecule type" value="Genomic_DNA"/>
</dbReference>
<gene>
    <name evidence="3" type="ORF">ACHAWO_000353</name>
    <name evidence="2" type="ORF">ACHAWO_006806</name>
</gene>
<evidence type="ECO:0000313" key="4">
    <source>
        <dbReference type="Proteomes" id="UP001530400"/>
    </source>
</evidence>
<evidence type="ECO:0000313" key="2">
    <source>
        <dbReference type="EMBL" id="KAL3777452.1"/>
    </source>
</evidence>
<dbReference type="EMBL" id="JALLPJ020001044">
    <property type="protein sequence ID" value="KAL3777452.1"/>
    <property type="molecule type" value="Genomic_DNA"/>
</dbReference>
<organism evidence="3 4">
    <name type="scientific">Cyclotella atomus</name>
    <dbReference type="NCBI Taxonomy" id="382360"/>
    <lineage>
        <taxon>Eukaryota</taxon>
        <taxon>Sar</taxon>
        <taxon>Stramenopiles</taxon>
        <taxon>Ochrophyta</taxon>
        <taxon>Bacillariophyta</taxon>
        <taxon>Coscinodiscophyceae</taxon>
        <taxon>Thalassiosirophycidae</taxon>
        <taxon>Stephanodiscales</taxon>
        <taxon>Stephanodiscaceae</taxon>
        <taxon>Cyclotella</taxon>
    </lineage>
</organism>
<dbReference type="AlphaFoldDB" id="A0ABD3PIW2"/>
<feature type="region of interest" description="Disordered" evidence="1">
    <location>
        <begin position="96"/>
        <end position="132"/>
    </location>
</feature>
<sequence>MRSLVYNSTRGLTGIWCFFASARIFPNSWEGLSDLTDSFIRTTKWSNALRGERMRSIALGLIAGDFGVEGISLVTIVSKEPFSLANPPLNHLAPRHVAVSTEPPKHSLPTSPCSCSQHPPPLPTWQSSPNSI</sequence>
<name>A0ABD3PIW2_9STRA</name>
<feature type="compositionally biased region" description="Polar residues" evidence="1">
    <location>
        <begin position="108"/>
        <end position="117"/>
    </location>
</feature>
<evidence type="ECO:0000256" key="1">
    <source>
        <dbReference type="SAM" id="MobiDB-lite"/>
    </source>
</evidence>